<organism evidence="1 2">
    <name type="scientific">Chloropsis cyanopogon</name>
    <dbReference type="NCBI Taxonomy" id="1218682"/>
    <lineage>
        <taxon>Eukaryota</taxon>
        <taxon>Metazoa</taxon>
        <taxon>Chordata</taxon>
        <taxon>Craniata</taxon>
        <taxon>Vertebrata</taxon>
        <taxon>Euteleostomi</taxon>
        <taxon>Archelosauria</taxon>
        <taxon>Archosauria</taxon>
        <taxon>Dinosauria</taxon>
        <taxon>Saurischia</taxon>
        <taxon>Theropoda</taxon>
        <taxon>Coelurosauria</taxon>
        <taxon>Aves</taxon>
        <taxon>Neognathae</taxon>
        <taxon>Neoaves</taxon>
        <taxon>Telluraves</taxon>
        <taxon>Australaves</taxon>
        <taxon>Passeriformes</taxon>
        <taxon>Corvoidea</taxon>
        <taxon>Irenidae</taxon>
        <taxon>Chloropsis</taxon>
    </lineage>
</organism>
<protein>
    <submittedName>
        <fullName evidence="1">HYES hydrolase</fullName>
    </submittedName>
</protein>
<dbReference type="PANTHER" id="PTHR47829">
    <property type="entry name" value="HYDROLASE, PUTATIVE (AFU_ORTHOLOGUE AFUA_1G12880)-RELATED"/>
    <property type="match status" value="1"/>
</dbReference>
<dbReference type="PANTHER" id="PTHR47829:SF1">
    <property type="entry name" value="HAD FAMILY PHOSPHATASE"/>
    <property type="match status" value="1"/>
</dbReference>
<dbReference type="Gene3D" id="3.40.50.1000">
    <property type="entry name" value="HAD superfamily/HAD-like"/>
    <property type="match status" value="1"/>
</dbReference>
<dbReference type="InterPro" id="IPR023214">
    <property type="entry name" value="HAD_sf"/>
</dbReference>
<dbReference type="AlphaFoldDB" id="A0A852BCL0"/>
<proteinExistence type="predicted"/>
<name>A0A852BCL0_9CORV</name>
<gene>
    <name evidence="1" type="primary">Ephx2</name>
    <name evidence="1" type="ORF">CHLCYA_R06537</name>
</gene>
<comment type="caution">
    <text evidence="1">The sequence shown here is derived from an EMBL/GenBank/DDBJ whole genome shotgun (WGS) entry which is preliminary data.</text>
</comment>
<feature type="non-terminal residue" evidence="1">
    <location>
        <position position="1"/>
    </location>
</feature>
<reference evidence="1" key="1">
    <citation type="submission" date="2019-10" db="EMBL/GenBank/DDBJ databases">
        <title>Bird 10,000 Genomes (B10K) Project - Family phase.</title>
        <authorList>
            <person name="Zhang G."/>
        </authorList>
    </citation>
    <scope>NUCLEOTIDE SEQUENCE</scope>
    <source>
        <strain evidence="1">B10K-DU-002-57</strain>
        <tissue evidence="1">Muscle</tissue>
    </source>
</reference>
<dbReference type="InterPro" id="IPR052898">
    <property type="entry name" value="ACAD10-like"/>
</dbReference>
<dbReference type="InterPro" id="IPR006439">
    <property type="entry name" value="HAD-SF_hydro_IA"/>
</dbReference>
<keyword evidence="1" id="KW-0378">Hydrolase</keyword>
<dbReference type="PRINTS" id="PR00413">
    <property type="entry name" value="HADHALOGNASE"/>
</dbReference>
<feature type="non-terminal residue" evidence="1">
    <location>
        <position position="65"/>
    </location>
</feature>
<dbReference type="SUPFAM" id="SSF56784">
    <property type="entry name" value="HAD-like"/>
    <property type="match status" value="1"/>
</dbReference>
<dbReference type="GO" id="GO:0016787">
    <property type="term" value="F:hydrolase activity"/>
    <property type="evidence" value="ECO:0007669"/>
    <property type="project" value="UniProtKB-KW"/>
</dbReference>
<dbReference type="InterPro" id="IPR036412">
    <property type="entry name" value="HAD-like_sf"/>
</dbReference>
<dbReference type="EMBL" id="WEZZ01029225">
    <property type="protein sequence ID" value="NXP65892.1"/>
    <property type="molecule type" value="Genomic_DNA"/>
</dbReference>
<evidence type="ECO:0000313" key="2">
    <source>
        <dbReference type="Proteomes" id="UP000614263"/>
    </source>
</evidence>
<dbReference type="Proteomes" id="UP000614263">
    <property type="component" value="Unassembled WGS sequence"/>
</dbReference>
<evidence type="ECO:0000313" key="1">
    <source>
        <dbReference type="EMBL" id="NXP65892.1"/>
    </source>
</evidence>
<keyword evidence="2" id="KW-1185">Reference proteome</keyword>
<sequence>GFRTCLLANTWVDDTSWRRLRGALMARLGRHFHLVLESCRIGICKPDPGIYSYALEALRARPHEV</sequence>
<accession>A0A852BCL0</accession>